<proteinExistence type="predicted"/>
<dbReference type="KEGG" id="plj:28893416"/>
<reference evidence="3 5" key="3">
    <citation type="submission" date="2016-02" db="EMBL/GenBank/DDBJ databases">
        <title>Biosynthesis of antibiotic leucinostatins and their inhibition on Phytophthora in bio-control Purpureocillium lilacinum.</title>
        <authorList>
            <person name="Wang G."/>
            <person name="Liu Z."/>
            <person name="Lin R."/>
            <person name="Li E."/>
            <person name="Mao Z."/>
            <person name="Ling J."/>
            <person name="Yin W."/>
            <person name="Xie B."/>
        </authorList>
    </citation>
    <scope>NUCLEOTIDE SEQUENCE [LARGE SCALE GENOMIC DNA]</scope>
    <source>
        <strain evidence="3">PLFJ-1</strain>
    </source>
</reference>
<dbReference type="InterPro" id="IPR013094">
    <property type="entry name" value="AB_hydrolase_3"/>
</dbReference>
<dbReference type="GO" id="GO:0016787">
    <property type="term" value="F:hydrolase activity"/>
    <property type="evidence" value="ECO:0007669"/>
    <property type="project" value="UniProtKB-KW"/>
</dbReference>
<dbReference type="Gene3D" id="3.40.50.1820">
    <property type="entry name" value="alpha/beta hydrolase"/>
    <property type="match status" value="1"/>
</dbReference>
<dbReference type="PANTHER" id="PTHR48081">
    <property type="entry name" value="AB HYDROLASE SUPERFAMILY PROTEIN C4A8.06C"/>
    <property type="match status" value="1"/>
</dbReference>
<evidence type="ECO:0000313" key="6">
    <source>
        <dbReference type="Proteomes" id="UP000245956"/>
    </source>
</evidence>
<evidence type="ECO:0000259" key="2">
    <source>
        <dbReference type="Pfam" id="PF07859"/>
    </source>
</evidence>
<dbReference type="OMA" id="YPECLEY"/>
<dbReference type="AlphaFoldDB" id="A0A179FEK9"/>
<reference evidence="4" key="1">
    <citation type="submission" date="2015-05" db="EMBL/GenBank/DDBJ databases">
        <authorList>
            <person name="Wang D.B."/>
            <person name="Wang M."/>
        </authorList>
    </citation>
    <scope>NUCLEOTIDE SEQUENCE</scope>
    <source>
        <strain evidence="4">36-1</strain>
    </source>
</reference>
<reference evidence="4 6" key="2">
    <citation type="journal article" date="2016" name="Front. Microbiol.">
        <title>Genome and transcriptome sequences reveal the specific parasitism of the nematophagous Purpureocillium lilacinum 36-1.</title>
        <authorList>
            <person name="Xie J."/>
            <person name="Li S."/>
            <person name="Mo C."/>
            <person name="Xiao X."/>
            <person name="Peng D."/>
            <person name="Wang G."/>
            <person name="Xiao Y."/>
        </authorList>
    </citation>
    <scope>NUCLEOTIDE SEQUENCE [LARGE SCALE GENOMIC DNA]</scope>
    <source>
        <strain evidence="4 6">36-1</strain>
    </source>
</reference>
<dbReference type="PANTHER" id="PTHR48081:SF8">
    <property type="entry name" value="ALPHA_BETA HYDROLASE FOLD-3 DOMAIN-CONTAINING PROTEIN-RELATED"/>
    <property type="match status" value="1"/>
</dbReference>
<organism evidence="3 5">
    <name type="scientific">Purpureocillium lilacinum</name>
    <name type="common">Paecilomyces lilacinus</name>
    <dbReference type="NCBI Taxonomy" id="33203"/>
    <lineage>
        <taxon>Eukaryota</taxon>
        <taxon>Fungi</taxon>
        <taxon>Dikarya</taxon>
        <taxon>Ascomycota</taxon>
        <taxon>Pezizomycotina</taxon>
        <taxon>Sordariomycetes</taxon>
        <taxon>Hypocreomycetidae</taxon>
        <taxon>Hypocreales</taxon>
        <taxon>Ophiocordycipitaceae</taxon>
        <taxon>Purpureocillium</taxon>
    </lineage>
</organism>
<evidence type="ECO:0000313" key="5">
    <source>
        <dbReference type="Proteomes" id="UP000078340"/>
    </source>
</evidence>
<gene>
    <name evidence="4" type="ORF">PCL_04549</name>
    <name evidence="3" type="ORF">VFPFJ_11300</name>
</gene>
<sequence length="316" mass="33954">MIDAQFAAAIAPIMQFLGSMERPKVHDVETRRKVLAGLVPAQKPAIPDEVQHSAVSISTPDGAQIRVLRYQKKGTKPDSAGPAVIHMHGGGFISLSADVGIPTVCQYVVASGVQFFSVDYRLAPEHPYPTPLEDCWTALQWVVRNAVEFGVDTARIGVMGDSAGGGLAAALAILARDRGLSPPLKRQILLYPMLDDRTAVETEPGEFTVWTLEDNITGWTAYLGDKVGGGGVPATAAPARVDDVRGLPPLYMDIGQADIFTLENHAYLGKFLAAGVEAEFHLYPGLPHGFDGLASQHFAAVALNDNRCRQLKKLFD</sequence>
<protein>
    <submittedName>
        <fullName evidence="3">FAD binding domain-containingprotein</fullName>
    </submittedName>
</protein>
<dbReference type="Proteomes" id="UP000078340">
    <property type="component" value="Unassembled WGS sequence"/>
</dbReference>
<dbReference type="InterPro" id="IPR050300">
    <property type="entry name" value="GDXG_lipolytic_enzyme"/>
</dbReference>
<evidence type="ECO:0000256" key="1">
    <source>
        <dbReference type="ARBA" id="ARBA00022801"/>
    </source>
</evidence>
<dbReference type="Pfam" id="PF07859">
    <property type="entry name" value="Abhydrolase_3"/>
    <property type="match status" value="1"/>
</dbReference>
<keyword evidence="1" id="KW-0378">Hydrolase</keyword>
<feature type="domain" description="Alpha/beta hydrolase fold-3" evidence="2">
    <location>
        <begin position="84"/>
        <end position="290"/>
    </location>
</feature>
<evidence type="ECO:0000313" key="4">
    <source>
        <dbReference type="EMBL" id="PWI67043.1"/>
    </source>
</evidence>
<accession>A0A179FEK9</accession>
<dbReference type="EMBL" id="LSBI01000027">
    <property type="protein sequence ID" value="OAQ63936.1"/>
    <property type="molecule type" value="Genomic_DNA"/>
</dbReference>
<dbReference type="GeneID" id="28893416"/>
<name>A0A179FEK9_PURLI</name>
<evidence type="ECO:0000313" key="3">
    <source>
        <dbReference type="EMBL" id="OAQ63936.1"/>
    </source>
</evidence>
<dbReference type="InterPro" id="IPR029058">
    <property type="entry name" value="AB_hydrolase_fold"/>
</dbReference>
<comment type="caution">
    <text evidence="3">The sequence shown here is derived from an EMBL/GenBank/DDBJ whole genome shotgun (WGS) entry which is preliminary data.</text>
</comment>
<dbReference type="STRING" id="33203.A0A179FEK9"/>
<dbReference type="SUPFAM" id="SSF53474">
    <property type="entry name" value="alpha/beta-Hydrolases"/>
    <property type="match status" value="1"/>
</dbReference>
<dbReference type="EMBL" id="LCWV01000021">
    <property type="protein sequence ID" value="PWI67043.1"/>
    <property type="molecule type" value="Genomic_DNA"/>
</dbReference>
<dbReference type="Proteomes" id="UP000245956">
    <property type="component" value="Unassembled WGS sequence"/>
</dbReference>